<accession>A0A3T1CZV2</accession>
<reference evidence="1 2" key="1">
    <citation type="submission" date="2019-01" db="EMBL/GenBank/DDBJ databases">
        <title>Complete genome sequence of Cohnella hallensis HS21 isolated from Korean fir (Abies koreana) rhizospheric soil.</title>
        <authorList>
            <person name="Jiang L."/>
            <person name="Kang S.W."/>
            <person name="Kim S."/>
            <person name="Jung J."/>
            <person name="Kim C.Y."/>
            <person name="Kim D.H."/>
            <person name="Kim S.W."/>
            <person name="Lee J."/>
        </authorList>
    </citation>
    <scope>NUCLEOTIDE SEQUENCE [LARGE SCALE GENOMIC DNA]</scope>
    <source>
        <strain evidence="1 2">HS21</strain>
    </source>
</reference>
<dbReference type="AlphaFoldDB" id="A0A3T1CZV2"/>
<dbReference type="KEGG" id="cohn:KCTCHS21_07720"/>
<dbReference type="RefSeq" id="WP_130605216.1">
    <property type="nucleotide sequence ID" value="NZ_AP019400.1"/>
</dbReference>
<sequence>MGTASRVKLSQMDALMVESLRALGWTNDELVRKVKAGELPVDESPFHFKYELLTAFAAEEPEVFEASVTEGYQIKYNTVRGIRSWILITFGKEPELLLEEGQEAVHVSLTAEEKEKLANTLSFGWAINEEGQASSEGASLYRIEPIQR</sequence>
<protein>
    <submittedName>
        <fullName evidence="1">Uncharacterized protein</fullName>
    </submittedName>
</protein>
<organism evidence="1 2">
    <name type="scientific">Cohnella abietis</name>
    <dbReference type="NCBI Taxonomy" id="2507935"/>
    <lineage>
        <taxon>Bacteria</taxon>
        <taxon>Bacillati</taxon>
        <taxon>Bacillota</taxon>
        <taxon>Bacilli</taxon>
        <taxon>Bacillales</taxon>
        <taxon>Paenibacillaceae</taxon>
        <taxon>Cohnella</taxon>
    </lineage>
</organism>
<gene>
    <name evidence="1" type="ORF">KCTCHS21_07720</name>
</gene>
<evidence type="ECO:0000313" key="1">
    <source>
        <dbReference type="EMBL" id="BBI31373.1"/>
    </source>
</evidence>
<proteinExistence type="predicted"/>
<dbReference type="Proteomes" id="UP000289856">
    <property type="component" value="Chromosome"/>
</dbReference>
<dbReference type="OrthoDB" id="2657532at2"/>
<evidence type="ECO:0000313" key="2">
    <source>
        <dbReference type="Proteomes" id="UP000289856"/>
    </source>
</evidence>
<name>A0A3T1CZV2_9BACL</name>
<dbReference type="EMBL" id="AP019400">
    <property type="protein sequence ID" value="BBI31373.1"/>
    <property type="molecule type" value="Genomic_DNA"/>
</dbReference>
<keyword evidence="2" id="KW-1185">Reference proteome</keyword>